<evidence type="ECO:0000313" key="3">
    <source>
        <dbReference type="EMBL" id="CAI3993453.1"/>
    </source>
</evidence>
<accession>A0A9P1GDX7</accession>
<keyword evidence="6" id="KW-0269">Exonuclease</keyword>
<gene>
    <name evidence="3" type="ORF">C1SCF055_LOCUS20200</name>
    <name evidence="4" type="ORF">C1SCF055_LOCUS35151</name>
</gene>
<evidence type="ECO:0000313" key="6">
    <source>
        <dbReference type="EMBL" id="CAL4780765.1"/>
    </source>
</evidence>
<dbReference type="OrthoDB" id="26838at2759"/>
<dbReference type="SUPFAM" id="SSF53098">
    <property type="entry name" value="Ribonuclease H-like"/>
    <property type="match status" value="1"/>
</dbReference>
<keyword evidence="7" id="KW-1185">Reference proteome</keyword>
<dbReference type="GO" id="GO:0008270">
    <property type="term" value="F:zinc ion binding"/>
    <property type="evidence" value="ECO:0007669"/>
    <property type="project" value="UniProtKB-KW"/>
</dbReference>
<dbReference type="GO" id="GO:0003676">
    <property type="term" value="F:nucleic acid binding"/>
    <property type="evidence" value="ECO:0007669"/>
    <property type="project" value="InterPro"/>
</dbReference>
<evidence type="ECO:0000313" key="7">
    <source>
        <dbReference type="Proteomes" id="UP001152797"/>
    </source>
</evidence>
<dbReference type="SMART" id="SM00343">
    <property type="entry name" value="ZnF_C2HC"/>
    <property type="match status" value="1"/>
</dbReference>
<keyword evidence="1" id="KW-0479">Metal-binding</keyword>
<evidence type="ECO:0000256" key="1">
    <source>
        <dbReference type="PROSITE-ProRule" id="PRU00047"/>
    </source>
</evidence>
<dbReference type="PANTHER" id="PTHR43040:SF1">
    <property type="entry name" value="RIBONUCLEASE D"/>
    <property type="match status" value="1"/>
</dbReference>
<sequence length="315" mass="34992">MSQGVLLVDTIQTCALITSHLMNHEELAMDVEGIDLCRTGSIALIQLCSKSGKVMLFDIAAMGQAAFDAGGLRAVLESPHICKVVYDGRADADALYHRHRVQIHHAFDLQVQHALRNSRSGDRYVKGLQKCLSDAGVVPLMERARLERLKEEGRRLFAPDHGGRYSVWMERPLRQALVDYAAADVKYLLPVKAMWSGSSSQAVLRVTQARLQGAVNASVPAKGQHMSERDFSLGLSAQYLGRAAVEKPRCFECGSTGHMARSCPVRIGIGRLNRFDDFDPFDDYDRFDDYDYDDGPHGFRDIAPDGYIDSSGNEW</sequence>
<comment type="caution">
    <text evidence="4">The sequence shown here is derived from an EMBL/GenBank/DDBJ whole genome shotgun (WGS) entry which is preliminary data.</text>
</comment>
<dbReference type="EMBL" id="CAMXCT030001835">
    <property type="protein sequence ID" value="CAL4780765.1"/>
    <property type="molecule type" value="Genomic_DNA"/>
</dbReference>
<dbReference type="PROSITE" id="PS50158">
    <property type="entry name" value="ZF_CCHC"/>
    <property type="match status" value="1"/>
</dbReference>
<dbReference type="EMBL" id="CAMXCT010001835">
    <property type="protein sequence ID" value="CAI3993453.1"/>
    <property type="molecule type" value="Genomic_DNA"/>
</dbReference>
<proteinExistence type="predicted"/>
<reference evidence="5" key="2">
    <citation type="submission" date="2024-04" db="EMBL/GenBank/DDBJ databases">
        <authorList>
            <person name="Chen Y."/>
            <person name="Shah S."/>
            <person name="Dougan E. K."/>
            <person name="Thang M."/>
            <person name="Chan C."/>
        </authorList>
    </citation>
    <scope>NUCLEOTIDE SEQUENCE [LARGE SCALE GENOMIC DNA]</scope>
</reference>
<dbReference type="AlphaFoldDB" id="A0A9P1GDX7"/>
<evidence type="ECO:0000259" key="2">
    <source>
        <dbReference type="PROSITE" id="PS50158"/>
    </source>
</evidence>
<protein>
    <submittedName>
        <fullName evidence="6">3'-5' exonuclease domain-containing protein</fullName>
    </submittedName>
</protein>
<dbReference type="EMBL" id="CAMXCT030004646">
    <property type="protein sequence ID" value="CAL4797132.1"/>
    <property type="molecule type" value="Genomic_DNA"/>
</dbReference>
<keyword evidence="1" id="KW-0863">Zinc-finger</keyword>
<dbReference type="SUPFAM" id="SSF57756">
    <property type="entry name" value="Retrovirus zinc finger-like domains"/>
    <property type="match status" value="1"/>
</dbReference>
<dbReference type="Gene3D" id="3.30.420.10">
    <property type="entry name" value="Ribonuclease H-like superfamily/Ribonuclease H"/>
    <property type="match status" value="1"/>
</dbReference>
<dbReference type="InterPro" id="IPR036875">
    <property type="entry name" value="Znf_CCHC_sf"/>
</dbReference>
<dbReference type="Gene3D" id="4.10.60.10">
    <property type="entry name" value="Zinc finger, CCHC-type"/>
    <property type="match status" value="1"/>
</dbReference>
<name>A0A9P1GDX7_9DINO</name>
<reference evidence="4" key="1">
    <citation type="submission" date="2022-10" db="EMBL/GenBank/DDBJ databases">
        <authorList>
            <person name="Chen Y."/>
            <person name="Dougan E. K."/>
            <person name="Chan C."/>
            <person name="Rhodes N."/>
            <person name="Thang M."/>
        </authorList>
    </citation>
    <scope>NUCLEOTIDE SEQUENCE</scope>
</reference>
<dbReference type="PANTHER" id="PTHR43040">
    <property type="entry name" value="RIBONUCLEASE D"/>
    <property type="match status" value="1"/>
</dbReference>
<dbReference type="GO" id="GO:0008408">
    <property type="term" value="F:3'-5' exonuclease activity"/>
    <property type="evidence" value="ECO:0007669"/>
    <property type="project" value="InterPro"/>
</dbReference>
<keyword evidence="6" id="KW-0540">Nuclease</keyword>
<dbReference type="Pfam" id="PF00098">
    <property type="entry name" value="zf-CCHC"/>
    <property type="match status" value="1"/>
</dbReference>
<dbReference type="EMBL" id="CAMXCT020004646">
    <property type="protein sequence ID" value="CAL1163195.1"/>
    <property type="molecule type" value="Genomic_DNA"/>
</dbReference>
<dbReference type="InterPro" id="IPR002562">
    <property type="entry name" value="3'-5'_exonuclease_dom"/>
</dbReference>
<dbReference type="SMART" id="SM00474">
    <property type="entry name" value="35EXOc"/>
    <property type="match status" value="1"/>
</dbReference>
<keyword evidence="1" id="KW-0862">Zinc</keyword>
<organism evidence="4">
    <name type="scientific">Cladocopium goreaui</name>
    <dbReference type="NCBI Taxonomy" id="2562237"/>
    <lineage>
        <taxon>Eukaryota</taxon>
        <taxon>Sar</taxon>
        <taxon>Alveolata</taxon>
        <taxon>Dinophyceae</taxon>
        <taxon>Suessiales</taxon>
        <taxon>Symbiodiniaceae</taxon>
        <taxon>Cladocopium</taxon>
    </lineage>
</organism>
<evidence type="ECO:0000313" key="4">
    <source>
        <dbReference type="EMBL" id="CAI4009820.1"/>
    </source>
</evidence>
<dbReference type="EMBL" id="CAMXCT010004646">
    <property type="protein sequence ID" value="CAI4009820.1"/>
    <property type="molecule type" value="Genomic_DNA"/>
</dbReference>
<dbReference type="GO" id="GO:0006139">
    <property type="term" value="P:nucleobase-containing compound metabolic process"/>
    <property type="evidence" value="ECO:0007669"/>
    <property type="project" value="InterPro"/>
</dbReference>
<keyword evidence="6" id="KW-0378">Hydrolase</keyword>
<dbReference type="Proteomes" id="UP001152797">
    <property type="component" value="Unassembled WGS sequence"/>
</dbReference>
<dbReference type="InterPro" id="IPR001878">
    <property type="entry name" value="Znf_CCHC"/>
</dbReference>
<dbReference type="Pfam" id="PF01612">
    <property type="entry name" value="DNA_pol_A_exo1"/>
    <property type="match status" value="1"/>
</dbReference>
<feature type="domain" description="CCHC-type" evidence="2">
    <location>
        <begin position="249"/>
        <end position="264"/>
    </location>
</feature>
<evidence type="ECO:0000313" key="5">
    <source>
        <dbReference type="EMBL" id="CAL1146828.1"/>
    </source>
</evidence>
<dbReference type="EMBL" id="CAMXCT020001835">
    <property type="protein sequence ID" value="CAL1146828.1"/>
    <property type="molecule type" value="Genomic_DNA"/>
</dbReference>
<dbReference type="InterPro" id="IPR036397">
    <property type="entry name" value="RNaseH_sf"/>
</dbReference>
<dbReference type="InterPro" id="IPR012337">
    <property type="entry name" value="RNaseH-like_sf"/>
</dbReference>